<reference evidence="1 2" key="2">
    <citation type="submission" date="2010-03" db="EMBL/GenBank/DDBJ databases">
        <authorList>
            <person name="Pajon A."/>
        </authorList>
    </citation>
    <scope>NUCLEOTIDE SEQUENCE [LARGE SCALE GENOMIC DNA]</scope>
    <source>
        <strain evidence="1 2">XB6B4</strain>
    </source>
</reference>
<reference evidence="1 2" key="1">
    <citation type="submission" date="2010-03" db="EMBL/GenBank/DDBJ databases">
        <title>The genome sequence of Roseburia intestinalis XB6B4.</title>
        <authorList>
            <consortium name="metaHIT consortium -- http://www.metahit.eu/"/>
            <person name="Pajon A."/>
            <person name="Turner K."/>
            <person name="Parkhill J."/>
            <person name="Bernalier A."/>
        </authorList>
    </citation>
    <scope>NUCLEOTIDE SEQUENCE [LARGE SCALE GENOMIC DNA]</scope>
    <source>
        <strain evidence="1 2">XB6B4</strain>
    </source>
</reference>
<dbReference type="AlphaFoldDB" id="D4KU16"/>
<protein>
    <submittedName>
        <fullName evidence="1">Uncharacterized protein</fullName>
    </submittedName>
</protein>
<sequence length="59" mass="6316">MAFCADMGFQTGNTFDASCAFFPHSAFSTAFQSVSRSAYSGGAWDGSRISEQITPPLRV</sequence>
<proteinExistence type="predicted"/>
<name>D4KU16_9FIRM</name>
<evidence type="ECO:0000313" key="1">
    <source>
        <dbReference type="EMBL" id="CBL10856.1"/>
    </source>
</evidence>
<accession>D4KU16</accession>
<organism evidence="1 2">
    <name type="scientific">Roseburia intestinalis XB6B4</name>
    <dbReference type="NCBI Taxonomy" id="718255"/>
    <lineage>
        <taxon>Bacteria</taxon>
        <taxon>Bacillati</taxon>
        <taxon>Bacillota</taxon>
        <taxon>Clostridia</taxon>
        <taxon>Lachnospirales</taxon>
        <taxon>Lachnospiraceae</taxon>
        <taxon>Roseburia</taxon>
    </lineage>
</organism>
<evidence type="ECO:0000313" key="2">
    <source>
        <dbReference type="Proteomes" id="UP000008953"/>
    </source>
</evidence>
<dbReference type="EMBL" id="FP929050">
    <property type="protein sequence ID" value="CBL10856.1"/>
    <property type="molecule type" value="Genomic_DNA"/>
</dbReference>
<dbReference type="HOGENOM" id="CLU_2957842_0_0_9"/>
<dbReference type="KEGG" id="rix:RO1_00140"/>
<dbReference type="Proteomes" id="UP000008953">
    <property type="component" value="Chromosome"/>
</dbReference>
<gene>
    <name evidence="1" type="ORF">RO1_00140</name>
</gene>